<evidence type="ECO:0000256" key="1">
    <source>
        <dbReference type="SAM" id="MobiDB-lite"/>
    </source>
</evidence>
<proteinExistence type="predicted"/>
<dbReference type="InterPro" id="IPR031399">
    <property type="entry name" value="TDRP"/>
</dbReference>
<feature type="region of interest" description="Disordered" evidence="1">
    <location>
        <begin position="124"/>
        <end position="160"/>
    </location>
</feature>
<sequence>MWKLGRGRVLLDEPPEDEDGLRGGPPQAAAAVAAQAQVGGAGRPGAFRGWKEVTSLFNKDDEQHLLERCKSPKSKGTNLRLKEELKAEKKSGFWDNLVLKQNIQSKKPDEIEGWEPPKLALEDISADPEDTVGGHPSWPGWEDDAKGSSKYTSLASSANSSRWRLRSAGRLVSIRRQSKGHLTDSPEEAE</sequence>
<dbReference type="GeneTree" id="ENSGT00390000017888"/>
<dbReference type="GO" id="GO:0005634">
    <property type="term" value="C:nucleus"/>
    <property type="evidence" value="ECO:0007669"/>
    <property type="project" value="TreeGrafter"/>
</dbReference>
<reference evidence="2" key="1">
    <citation type="submission" date="2025-08" db="UniProtKB">
        <authorList>
            <consortium name="Ensembl"/>
        </authorList>
    </citation>
    <scope>IDENTIFICATION</scope>
</reference>
<keyword evidence="3" id="KW-1185">Reference proteome</keyword>
<feature type="compositionally biased region" description="Polar residues" evidence="1">
    <location>
        <begin position="149"/>
        <end position="160"/>
    </location>
</feature>
<dbReference type="Pfam" id="PF15683">
    <property type="entry name" value="TDRP"/>
    <property type="match status" value="1"/>
</dbReference>
<dbReference type="Ensembl" id="ENSANAT00000033584.1">
    <property type="protein sequence ID" value="ENSANAP00000015742.1"/>
    <property type="gene ID" value="ENSANAG00000025755.1"/>
</dbReference>
<dbReference type="PANTHER" id="PTHR35663:SF1">
    <property type="entry name" value="TESTIS DEVELOPMENT-RELATED PROTEIN"/>
    <property type="match status" value="1"/>
</dbReference>
<dbReference type="Proteomes" id="UP000233020">
    <property type="component" value="Unplaced"/>
</dbReference>
<accession>A0A2K5D499</accession>
<protein>
    <submittedName>
        <fullName evidence="2">Testis development related protein</fullName>
    </submittedName>
</protein>
<name>A0A2K5D499_AOTNA</name>
<dbReference type="PANTHER" id="PTHR35663">
    <property type="entry name" value="TESTIS DEVELOPMENT-RELATED PROTEIN-RELATED"/>
    <property type="match status" value="1"/>
</dbReference>
<evidence type="ECO:0000313" key="2">
    <source>
        <dbReference type="Ensembl" id="ENSANAP00000015742.1"/>
    </source>
</evidence>
<dbReference type="OMA" id="KGHCFWD"/>
<organism evidence="2 3">
    <name type="scientific">Aotus nancymaae</name>
    <name type="common">Ma's night monkey</name>
    <dbReference type="NCBI Taxonomy" id="37293"/>
    <lineage>
        <taxon>Eukaryota</taxon>
        <taxon>Metazoa</taxon>
        <taxon>Chordata</taxon>
        <taxon>Craniata</taxon>
        <taxon>Vertebrata</taxon>
        <taxon>Euteleostomi</taxon>
        <taxon>Mammalia</taxon>
        <taxon>Eutheria</taxon>
        <taxon>Euarchontoglires</taxon>
        <taxon>Primates</taxon>
        <taxon>Haplorrhini</taxon>
        <taxon>Platyrrhini</taxon>
        <taxon>Aotidae</taxon>
        <taxon>Aotus</taxon>
    </lineage>
</organism>
<gene>
    <name evidence="2" type="primary">TDRP</name>
</gene>
<reference evidence="2" key="2">
    <citation type="submission" date="2025-09" db="UniProtKB">
        <authorList>
            <consortium name="Ensembl"/>
        </authorList>
    </citation>
    <scope>IDENTIFICATION</scope>
</reference>
<evidence type="ECO:0000313" key="3">
    <source>
        <dbReference type="Proteomes" id="UP000233020"/>
    </source>
</evidence>
<dbReference type="GO" id="GO:0005829">
    <property type="term" value="C:cytosol"/>
    <property type="evidence" value="ECO:0007669"/>
    <property type="project" value="TreeGrafter"/>
</dbReference>
<dbReference type="GO" id="GO:0007283">
    <property type="term" value="P:spermatogenesis"/>
    <property type="evidence" value="ECO:0007669"/>
    <property type="project" value="InterPro"/>
</dbReference>
<feature type="region of interest" description="Disordered" evidence="1">
    <location>
        <begin position="1"/>
        <end position="26"/>
    </location>
</feature>
<dbReference type="AlphaFoldDB" id="A0A2K5D499"/>